<evidence type="ECO:0000313" key="2">
    <source>
        <dbReference type="Proteomes" id="UP000632498"/>
    </source>
</evidence>
<dbReference type="Proteomes" id="UP000632498">
    <property type="component" value="Unassembled WGS sequence"/>
</dbReference>
<accession>A0A917C8T6</accession>
<dbReference type="RefSeq" id="WP_188667206.1">
    <property type="nucleotide sequence ID" value="NZ_BMHV01000046.1"/>
</dbReference>
<proteinExistence type="predicted"/>
<protein>
    <submittedName>
        <fullName evidence="1">Uncharacterized protein</fullName>
    </submittedName>
</protein>
<reference evidence="1" key="1">
    <citation type="journal article" date="2014" name="Int. J. Syst. Evol. Microbiol.">
        <title>Complete genome sequence of Corynebacterium casei LMG S-19264T (=DSM 44701T), isolated from a smear-ripened cheese.</title>
        <authorList>
            <consortium name="US DOE Joint Genome Institute (JGI-PGF)"/>
            <person name="Walter F."/>
            <person name="Albersmeier A."/>
            <person name="Kalinowski J."/>
            <person name="Ruckert C."/>
        </authorList>
    </citation>
    <scope>NUCLEOTIDE SEQUENCE</scope>
    <source>
        <strain evidence="1">CGMCC 1.15254</strain>
    </source>
</reference>
<evidence type="ECO:0000313" key="1">
    <source>
        <dbReference type="EMBL" id="GGF76230.1"/>
    </source>
</evidence>
<dbReference type="EMBL" id="BMHV01000046">
    <property type="protein sequence ID" value="GGF76230.1"/>
    <property type="molecule type" value="Genomic_DNA"/>
</dbReference>
<reference evidence="1" key="2">
    <citation type="submission" date="2020-09" db="EMBL/GenBank/DDBJ databases">
        <authorList>
            <person name="Sun Q."/>
            <person name="Zhou Y."/>
        </authorList>
    </citation>
    <scope>NUCLEOTIDE SEQUENCE</scope>
    <source>
        <strain evidence="1">CGMCC 1.15254</strain>
    </source>
</reference>
<sequence length="270" mass="30073">MSTNEMVFEEIMARLFPNKPVGSRCDALAIHEEGKEPKLPEVDWTFFGSEELQSSVNSLVLACCAIFNEYASYCRLIGAEEAALTLIDTANDIVACQLGDAMLQRLSAAAQQVQPFDHELSSILWKLSSQGVIIPLAQSCENTNKEAKVVKTTTDHRLNSDLFLKGLRKGLSVSRAAEKANGTRAGFYALKNRDQGFAESWEDALEEGTDILEDIAYKFAKRGDSSLIKFLLCARRSEKYRERRDVNLSGTICFAEILEQLDDPDEMQEA</sequence>
<dbReference type="AlphaFoldDB" id="A0A917C8T6"/>
<comment type="caution">
    <text evidence="1">The sequence shown here is derived from an EMBL/GenBank/DDBJ whole genome shotgun (WGS) entry which is preliminary data.</text>
</comment>
<organism evidence="1 2">
    <name type="scientific">Terasakiella brassicae</name>
    <dbReference type="NCBI Taxonomy" id="1634917"/>
    <lineage>
        <taxon>Bacteria</taxon>
        <taxon>Pseudomonadati</taxon>
        <taxon>Pseudomonadota</taxon>
        <taxon>Alphaproteobacteria</taxon>
        <taxon>Rhodospirillales</taxon>
        <taxon>Terasakiellaceae</taxon>
        <taxon>Terasakiella</taxon>
    </lineage>
</organism>
<name>A0A917C8T6_9PROT</name>
<keyword evidence="2" id="KW-1185">Reference proteome</keyword>
<gene>
    <name evidence="1" type="ORF">GCM10011332_32730</name>
</gene>